<gene>
    <name evidence="2" type="ORF">C8J28_106184</name>
</gene>
<feature type="domain" description="Bacteriophage phiJL001 Gp84 C-terminal" evidence="1">
    <location>
        <begin position="193"/>
        <end position="275"/>
    </location>
</feature>
<evidence type="ECO:0000313" key="2">
    <source>
        <dbReference type="EMBL" id="PTR19036.1"/>
    </source>
</evidence>
<protein>
    <submittedName>
        <fullName evidence="2">Putative phage protein (TIGR02218 family)</fullName>
    </submittedName>
</protein>
<proteinExistence type="predicted"/>
<evidence type="ECO:0000313" key="3">
    <source>
        <dbReference type="Proteomes" id="UP000244060"/>
    </source>
</evidence>
<dbReference type="EMBL" id="QAOT01000006">
    <property type="protein sequence ID" value="PTR19036.1"/>
    <property type="molecule type" value="Genomic_DNA"/>
</dbReference>
<evidence type="ECO:0000259" key="1">
    <source>
        <dbReference type="Pfam" id="PF09356"/>
    </source>
</evidence>
<name>A0A2T5K9D7_9RHOB</name>
<dbReference type="InterPro" id="IPR018964">
    <property type="entry name" value="Phage_phiJL001_Gp84_C"/>
</dbReference>
<reference evidence="2 3" key="1">
    <citation type="submission" date="2018-04" db="EMBL/GenBank/DDBJ databases">
        <title>Genomic Encyclopedia of Type Strains, Phase III (KMG-III): the genomes of soil and plant-associated and newly described type strains.</title>
        <authorList>
            <person name="Whitman W."/>
        </authorList>
    </citation>
    <scope>NUCLEOTIDE SEQUENCE [LARGE SCALE GENOMIC DNA]</scope>
    <source>
        <strain evidence="2 3">KA25</strain>
    </source>
</reference>
<dbReference type="InterPro" id="IPR011928">
    <property type="entry name" value="Phage_phiJL001_Gp84"/>
</dbReference>
<accession>A0A2T5K9D7</accession>
<keyword evidence="3" id="KW-1185">Reference proteome</keyword>
<sequence>MGARELHAHLKSGATTVCRCWAVTRRDGQVFGFTDHDRDLGFDGILCRAETGLTSSALQQTTGLSVDNAETVGALSHGSVTEADLLAGRFDGAGVLAWLVNWMDPGERLLQFRGTLGEITHAGGRFRAELRGLTEALNQPQGRVYQRDCQAVLGDGKCGLDLSDGSFSVERPVGSVTDRQAFGFTGLAAYADRWFEQGRLVVLSGTARGSIGVVKNDRLAAGARTVELWEALGPEIAAGDLVRLEAGCDRRAETCRLKFGNLRNFRGFPHLPGEDWLSAYPATTKANDGGSLWE</sequence>
<dbReference type="RefSeq" id="WP_108220821.1">
    <property type="nucleotide sequence ID" value="NZ_CP090021.1"/>
</dbReference>
<comment type="caution">
    <text evidence="2">The sequence shown here is derived from an EMBL/GenBank/DDBJ whole genome shotgun (WGS) entry which is preliminary data.</text>
</comment>
<dbReference type="Pfam" id="PF09931">
    <property type="entry name" value="Phage_phiJL001_Gp84_N"/>
    <property type="match status" value="1"/>
</dbReference>
<dbReference type="Pfam" id="PF09356">
    <property type="entry name" value="Phage_BR0599"/>
    <property type="match status" value="1"/>
</dbReference>
<dbReference type="NCBIfam" id="TIGR02218">
    <property type="entry name" value="phg_TIGR02218"/>
    <property type="match status" value="1"/>
</dbReference>
<dbReference type="AlphaFoldDB" id="A0A2T5K9D7"/>
<dbReference type="Proteomes" id="UP000244060">
    <property type="component" value="Unassembled WGS sequence"/>
</dbReference>
<dbReference type="OrthoDB" id="1633386at2"/>
<organism evidence="2 3">
    <name type="scientific">Cereibacter azotoformans</name>
    <dbReference type="NCBI Taxonomy" id="43057"/>
    <lineage>
        <taxon>Bacteria</taxon>
        <taxon>Pseudomonadati</taxon>
        <taxon>Pseudomonadota</taxon>
        <taxon>Alphaproteobacteria</taxon>
        <taxon>Rhodobacterales</taxon>
        <taxon>Paracoccaceae</taxon>
        <taxon>Cereibacter</taxon>
    </lineage>
</organism>